<organism evidence="7 8">
    <name type="scientific">Pinctada imbricata</name>
    <name type="common">Atlantic pearl-oyster</name>
    <name type="synonym">Pinctada martensii</name>
    <dbReference type="NCBI Taxonomy" id="66713"/>
    <lineage>
        <taxon>Eukaryota</taxon>
        <taxon>Metazoa</taxon>
        <taxon>Spiralia</taxon>
        <taxon>Lophotrochozoa</taxon>
        <taxon>Mollusca</taxon>
        <taxon>Bivalvia</taxon>
        <taxon>Autobranchia</taxon>
        <taxon>Pteriomorphia</taxon>
        <taxon>Pterioida</taxon>
        <taxon>Pterioidea</taxon>
        <taxon>Pteriidae</taxon>
        <taxon>Pinctada</taxon>
    </lineage>
</organism>
<evidence type="ECO:0000313" key="8">
    <source>
        <dbReference type="Proteomes" id="UP001186944"/>
    </source>
</evidence>
<keyword evidence="6" id="KW-0732">Signal</keyword>
<evidence type="ECO:0000256" key="3">
    <source>
        <dbReference type="ARBA" id="ARBA00022989"/>
    </source>
</evidence>
<keyword evidence="3 5" id="KW-1133">Transmembrane helix</keyword>
<keyword evidence="4 5" id="KW-0472">Membrane</keyword>
<evidence type="ECO:0000256" key="4">
    <source>
        <dbReference type="ARBA" id="ARBA00023136"/>
    </source>
</evidence>
<gene>
    <name evidence="7" type="ORF">FSP39_002423</name>
</gene>
<dbReference type="InterPro" id="IPR018499">
    <property type="entry name" value="Tetraspanin/Peripherin"/>
</dbReference>
<evidence type="ECO:0000313" key="7">
    <source>
        <dbReference type="EMBL" id="KAK3101289.1"/>
    </source>
</evidence>
<evidence type="ECO:0000256" key="2">
    <source>
        <dbReference type="ARBA" id="ARBA00022692"/>
    </source>
</evidence>
<dbReference type="AlphaFoldDB" id="A0AA88YLT5"/>
<evidence type="ECO:0000256" key="6">
    <source>
        <dbReference type="SAM" id="SignalP"/>
    </source>
</evidence>
<evidence type="ECO:0000256" key="1">
    <source>
        <dbReference type="ARBA" id="ARBA00004141"/>
    </source>
</evidence>
<keyword evidence="2 5" id="KW-0812">Transmembrane</keyword>
<dbReference type="Proteomes" id="UP001186944">
    <property type="component" value="Unassembled WGS sequence"/>
</dbReference>
<dbReference type="Pfam" id="PF00335">
    <property type="entry name" value="Tetraspanin"/>
    <property type="match status" value="1"/>
</dbReference>
<protein>
    <submittedName>
        <fullName evidence="7">Uncharacterized protein</fullName>
    </submittedName>
</protein>
<feature type="transmembrane region" description="Helical" evidence="5">
    <location>
        <begin position="67"/>
        <end position="92"/>
    </location>
</feature>
<name>A0AA88YLT5_PINIB</name>
<comment type="subcellular location">
    <subcellularLocation>
        <location evidence="1">Membrane</location>
        <topology evidence="1">Multi-pass membrane protein</topology>
    </subcellularLocation>
</comment>
<sequence length="102" mass="11183">MILLLYHSLFCNSNQATYVVPESCCITNVKVTDCENAARNPKSPNLSSMLHNKGCLTEIGDILKQNITIVIGVAIGIAMIQLLGIVLACRVWRSSDDVDKVY</sequence>
<dbReference type="GO" id="GO:0016020">
    <property type="term" value="C:membrane"/>
    <property type="evidence" value="ECO:0007669"/>
    <property type="project" value="UniProtKB-SubCell"/>
</dbReference>
<keyword evidence="8" id="KW-1185">Reference proteome</keyword>
<accession>A0AA88YLT5</accession>
<proteinExistence type="predicted"/>
<dbReference type="EMBL" id="VSWD01000005">
    <property type="protein sequence ID" value="KAK3101289.1"/>
    <property type="molecule type" value="Genomic_DNA"/>
</dbReference>
<comment type="caution">
    <text evidence="7">The sequence shown here is derived from an EMBL/GenBank/DDBJ whole genome shotgun (WGS) entry which is preliminary data.</text>
</comment>
<evidence type="ECO:0000256" key="5">
    <source>
        <dbReference type="SAM" id="Phobius"/>
    </source>
</evidence>
<reference evidence="7" key="1">
    <citation type="submission" date="2019-08" db="EMBL/GenBank/DDBJ databases">
        <title>The improved chromosome-level genome for the pearl oyster Pinctada fucata martensii using PacBio sequencing and Hi-C.</title>
        <authorList>
            <person name="Zheng Z."/>
        </authorList>
    </citation>
    <scope>NUCLEOTIDE SEQUENCE</scope>
    <source>
        <strain evidence="7">ZZ-2019</strain>
        <tissue evidence="7">Adductor muscle</tissue>
    </source>
</reference>
<feature type="chain" id="PRO_5041634271" evidence="6">
    <location>
        <begin position="17"/>
        <end position="102"/>
    </location>
</feature>
<feature type="signal peptide" evidence="6">
    <location>
        <begin position="1"/>
        <end position="16"/>
    </location>
</feature>